<organism evidence="1 2">
    <name type="scientific">Stieleria varia</name>
    <dbReference type="NCBI Taxonomy" id="2528005"/>
    <lineage>
        <taxon>Bacteria</taxon>
        <taxon>Pseudomonadati</taxon>
        <taxon>Planctomycetota</taxon>
        <taxon>Planctomycetia</taxon>
        <taxon>Pirellulales</taxon>
        <taxon>Pirellulaceae</taxon>
        <taxon>Stieleria</taxon>
    </lineage>
</organism>
<name>A0A5C6B5B9_9BACT</name>
<proteinExistence type="predicted"/>
<protein>
    <submittedName>
        <fullName evidence="1">Uncharacterized protein</fullName>
    </submittedName>
</protein>
<dbReference type="Proteomes" id="UP000320176">
    <property type="component" value="Unassembled WGS sequence"/>
</dbReference>
<accession>A0A5C6B5B9</accession>
<sequence>METRLWPDQTLTSLLSVSFDWLATFNQRRAFHIVPIFDLTLIHP</sequence>
<reference evidence="1 2" key="1">
    <citation type="submission" date="2019-02" db="EMBL/GenBank/DDBJ databases">
        <title>Deep-cultivation of Planctomycetes and their phenomic and genomic characterization uncovers novel biology.</title>
        <authorList>
            <person name="Wiegand S."/>
            <person name="Jogler M."/>
            <person name="Boedeker C."/>
            <person name="Pinto D."/>
            <person name="Vollmers J."/>
            <person name="Rivas-Marin E."/>
            <person name="Kohn T."/>
            <person name="Peeters S.H."/>
            <person name="Heuer A."/>
            <person name="Rast P."/>
            <person name="Oberbeckmann S."/>
            <person name="Bunk B."/>
            <person name="Jeske O."/>
            <person name="Meyerdierks A."/>
            <person name="Storesund J.E."/>
            <person name="Kallscheuer N."/>
            <person name="Luecker S."/>
            <person name="Lage O.M."/>
            <person name="Pohl T."/>
            <person name="Merkel B.J."/>
            <person name="Hornburger P."/>
            <person name="Mueller R.-W."/>
            <person name="Bruemmer F."/>
            <person name="Labrenz M."/>
            <person name="Spormann A.M."/>
            <person name="Op Den Camp H."/>
            <person name="Overmann J."/>
            <person name="Amann R."/>
            <person name="Jetten M.S.M."/>
            <person name="Mascher T."/>
            <person name="Medema M.H."/>
            <person name="Devos D.P."/>
            <person name="Kaster A.-K."/>
            <person name="Ovreas L."/>
            <person name="Rohde M."/>
            <person name="Galperin M.Y."/>
            <person name="Jogler C."/>
        </authorList>
    </citation>
    <scope>NUCLEOTIDE SEQUENCE [LARGE SCALE GENOMIC DNA]</scope>
    <source>
        <strain evidence="1 2">Pla52n</strain>
    </source>
</reference>
<keyword evidence="2" id="KW-1185">Reference proteome</keyword>
<evidence type="ECO:0000313" key="1">
    <source>
        <dbReference type="EMBL" id="TWU07485.1"/>
    </source>
</evidence>
<dbReference type="AlphaFoldDB" id="A0A5C6B5B9"/>
<comment type="caution">
    <text evidence="1">The sequence shown here is derived from an EMBL/GenBank/DDBJ whole genome shotgun (WGS) entry which is preliminary data.</text>
</comment>
<dbReference type="EMBL" id="SJPN01000001">
    <property type="protein sequence ID" value="TWU07485.1"/>
    <property type="molecule type" value="Genomic_DNA"/>
</dbReference>
<gene>
    <name evidence="1" type="ORF">Pla52n_00580</name>
</gene>
<evidence type="ECO:0000313" key="2">
    <source>
        <dbReference type="Proteomes" id="UP000320176"/>
    </source>
</evidence>